<sequence>MLSNEWPSLPFGEWKDTCQTLHMWTQIVGKIRLALTPLENHWWNTTLYITPTGLSTSTIYYKDRLLKIDFDFNSHLLLITVSGNQRKEIPLRSISVAEFYEEVMTALNDLKINVDIWTTPVEVEERIPFERDYRHHTYDPVYAHRFWKVLAQSSRVFTDFRSKFIGKVSPVHFFWGAFDLAVTRFSGRSAPVHPGVPNCPPHVMVEAYSHEVSSCGFWPGAEGSGGEDSVIEPFYYSYAYPEPNDFKNFEISPKEAFYNSNLGEFILPYEEVQKSSTPDSFLMDFLQSTYTAAATTANWDRSKLERQ</sequence>
<dbReference type="Proteomes" id="UP000294299">
    <property type="component" value="Chromosome NFRAN"/>
</dbReference>
<evidence type="ECO:0008006" key="3">
    <source>
        <dbReference type="Google" id="ProtNLM"/>
    </source>
</evidence>
<dbReference type="KEGG" id="nfn:NFRAN_2064"/>
<dbReference type="RefSeq" id="WP_134484610.1">
    <property type="nucleotide sequence ID" value="NZ_LR216287.1"/>
</dbReference>
<name>A0A484IHK0_9ARCH</name>
<dbReference type="GeneID" id="39421342"/>
<evidence type="ECO:0000313" key="1">
    <source>
        <dbReference type="EMBL" id="VFJ14386.1"/>
    </source>
</evidence>
<dbReference type="Pfam" id="PF19459">
    <property type="entry name" value="DUF5996"/>
    <property type="match status" value="1"/>
</dbReference>
<dbReference type="EMBL" id="LR216287">
    <property type="protein sequence ID" value="VFJ14386.1"/>
    <property type="molecule type" value="Genomic_DNA"/>
</dbReference>
<reference evidence="1 2" key="1">
    <citation type="submission" date="2019-02" db="EMBL/GenBank/DDBJ databases">
        <authorList>
            <person name="Lehtovirta-Morley E L."/>
        </authorList>
    </citation>
    <scope>NUCLEOTIDE SEQUENCE [LARGE SCALE GENOMIC DNA]</scope>
    <source>
        <strain evidence="1">NFRAN1</strain>
    </source>
</reference>
<evidence type="ECO:0000313" key="2">
    <source>
        <dbReference type="Proteomes" id="UP000294299"/>
    </source>
</evidence>
<gene>
    <name evidence="1" type="ORF">NFRAN_2064</name>
</gene>
<organism evidence="1 2">
    <name type="scientific">Candidatus Nitrosocosmicus franklandianus</name>
    <dbReference type="NCBI Taxonomy" id="1798806"/>
    <lineage>
        <taxon>Archaea</taxon>
        <taxon>Nitrososphaerota</taxon>
        <taxon>Nitrososphaeria</taxon>
        <taxon>Nitrososphaerales</taxon>
        <taxon>Nitrososphaeraceae</taxon>
        <taxon>Candidatus Nitrosocosmicus</taxon>
    </lineage>
</organism>
<dbReference type="OrthoDB" id="130535at2157"/>
<accession>A0A484IHK0</accession>
<keyword evidence="2" id="KW-1185">Reference proteome</keyword>
<dbReference type="AlphaFoldDB" id="A0A484IHK0"/>
<proteinExistence type="predicted"/>
<protein>
    <recommendedName>
        <fullName evidence="3">Ava_C0101 and related proteins</fullName>
    </recommendedName>
</protein>
<dbReference type="InterPro" id="IPR046038">
    <property type="entry name" value="DUF5996"/>
</dbReference>